<evidence type="ECO:0000259" key="13">
    <source>
        <dbReference type="Pfam" id="PF17749"/>
    </source>
</evidence>
<feature type="compositionally biased region" description="Basic and acidic residues" evidence="11">
    <location>
        <begin position="425"/>
        <end position="434"/>
    </location>
</feature>
<feature type="region of interest" description="Disordered" evidence="11">
    <location>
        <begin position="383"/>
        <end position="634"/>
    </location>
</feature>
<dbReference type="PANTHER" id="PTHR31363">
    <property type="entry name" value="TRAF3-INTERACTING PROTEIN 1"/>
    <property type="match status" value="1"/>
</dbReference>
<comment type="caution">
    <text evidence="14">The sequence shown here is derived from an EMBL/GenBank/DDBJ whole genome shotgun (WGS) entry which is preliminary data.</text>
</comment>
<dbReference type="Pfam" id="PF17749">
    <property type="entry name" value="MIP-T3_C"/>
    <property type="match status" value="1"/>
</dbReference>
<feature type="compositionally biased region" description="Polar residues" evidence="11">
    <location>
        <begin position="402"/>
        <end position="412"/>
    </location>
</feature>
<dbReference type="GO" id="GO:0005930">
    <property type="term" value="C:axoneme"/>
    <property type="evidence" value="ECO:0007669"/>
    <property type="project" value="UniProtKB-SubCell"/>
</dbReference>
<protein>
    <recommendedName>
        <fullName evidence="9">TRAF3-interacting protein 1</fullName>
    </recommendedName>
</protein>
<accession>A0A9W6YPE0</accession>
<feature type="compositionally biased region" description="Low complexity" evidence="11">
    <location>
        <begin position="548"/>
        <end position="557"/>
    </location>
</feature>
<dbReference type="GO" id="GO:0036064">
    <property type="term" value="C:ciliary basal body"/>
    <property type="evidence" value="ECO:0007669"/>
    <property type="project" value="TreeGrafter"/>
</dbReference>
<evidence type="ECO:0000256" key="1">
    <source>
        <dbReference type="ARBA" id="ARBA00004120"/>
    </source>
</evidence>
<feature type="compositionally biased region" description="Basic and acidic residues" evidence="11">
    <location>
        <begin position="164"/>
        <end position="182"/>
    </location>
</feature>
<feature type="compositionally biased region" description="Low complexity" evidence="11">
    <location>
        <begin position="625"/>
        <end position="634"/>
    </location>
</feature>
<comment type="subcellular location">
    <subcellularLocation>
        <location evidence="2">Cytoplasm</location>
        <location evidence="2">Cytoskeleton</location>
        <location evidence="2">Cilium axoneme</location>
    </subcellularLocation>
    <subcellularLocation>
        <location evidence="1">Cytoplasm</location>
        <location evidence="1">Cytoskeleton</location>
        <location evidence="1">Cilium basal body</location>
    </subcellularLocation>
</comment>
<feature type="domain" description="TRAF3-interacting protein 1 N-terminal" evidence="12">
    <location>
        <begin position="255"/>
        <end position="365"/>
    </location>
</feature>
<organism evidence="14 15">
    <name type="scientific">Phytophthora fragariaefolia</name>
    <dbReference type="NCBI Taxonomy" id="1490495"/>
    <lineage>
        <taxon>Eukaryota</taxon>
        <taxon>Sar</taxon>
        <taxon>Stramenopiles</taxon>
        <taxon>Oomycota</taxon>
        <taxon>Peronosporomycetes</taxon>
        <taxon>Peronosporales</taxon>
        <taxon>Peronosporaceae</taxon>
        <taxon>Phytophthora</taxon>
    </lineage>
</organism>
<keyword evidence="3" id="KW-0963">Cytoplasm</keyword>
<dbReference type="GO" id="GO:0048513">
    <property type="term" value="P:animal organ development"/>
    <property type="evidence" value="ECO:0007669"/>
    <property type="project" value="UniProtKB-ARBA"/>
</dbReference>
<comment type="similarity">
    <text evidence="8">Belongs to the TRAF3IP1 family.</text>
</comment>
<feature type="compositionally biased region" description="Acidic residues" evidence="11">
    <location>
        <begin position="538"/>
        <end position="547"/>
    </location>
</feature>
<keyword evidence="5 10" id="KW-0175">Coiled coil</keyword>
<feature type="compositionally biased region" description="Low complexity" evidence="11">
    <location>
        <begin position="459"/>
        <end position="470"/>
    </location>
</feature>
<dbReference type="GO" id="GO:0008017">
    <property type="term" value="F:microtubule binding"/>
    <property type="evidence" value="ECO:0007669"/>
    <property type="project" value="InterPro"/>
</dbReference>
<sequence>MGDSLETLIARTQAELQPLIAKPKLADKLLAKPPFRFLHDVFTAVTQSTGFAQGLYNDFELGSANLKDKPQKIAFLDKMIVCVGQSLGKDVDVRSSKIVAGLEPENTNLLLLGIAQAAKDKSLDWGKAVQAALAKVPTVTAEGEVAPGAAPPAAEAAPAAARPSSKDRSSSAEAKEKVKQSEPEGTAPTAATATPPRSAESKGEGQAPPPSSKQAAPELSRAPSGKESRSGGGGGKDNNVDEALMQSIAECNVDVERTKTLVEQVISKPKMSPKLLGKPPFRFLHDIISEITRVTGFAEGLFSGEELDSGAIKEKGPKMDYLTKIILCVGCQLNVEVEAKPAKIVAGLEPDVTCKFLQLLTVACKAGSSSEAVKRVLAGDTAVRSASGNVKKPSSRERTPETKQPSRSSTPPENKPRAEPQPAAEVKEKPKEAEPGSFSGPVKPLAVKGIAGDVDNDNDGGNLRFGGAADAKADDGDDDGARLGTSAPGTSGTSRTSRPTTARRRPPKLKENVTEVGRLMVPDAKAAPVAGIMKDGDNNDTDSEDEAAAGATGDDASNQPQSALLPGDAGAHGRLVRDILKDQNAEEAARRAKEGEDTGATATTNEAETGIRLGRRNKSFKPERMNSSSAAAASSRAEMNALRADIQRLCQAANPVGKSVEFVHEDLDAMSKELEFWRKEYARKRDALADEQKRTEEALLPLQVQLREVEEQVKEQLHKINSLKAVIAKNEEKTQQLLRMVVSA</sequence>
<keyword evidence="15" id="KW-1185">Reference proteome</keyword>
<dbReference type="GO" id="GO:0042073">
    <property type="term" value="P:intraciliary transport"/>
    <property type="evidence" value="ECO:0007669"/>
    <property type="project" value="TreeGrafter"/>
</dbReference>
<dbReference type="EMBL" id="BSXT01019034">
    <property type="protein sequence ID" value="GMG17580.1"/>
    <property type="molecule type" value="Genomic_DNA"/>
</dbReference>
<evidence type="ECO:0000313" key="15">
    <source>
        <dbReference type="Proteomes" id="UP001165121"/>
    </source>
</evidence>
<gene>
    <name evidence="14" type="ORF">Pfra01_003023000</name>
</gene>
<evidence type="ECO:0000256" key="7">
    <source>
        <dbReference type="ARBA" id="ARBA00023273"/>
    </source>
</evidence>
<dbReference type="Pfam" id="PF10243">
    <property type="entry name" value="MIP-T3"/>
    <property type="match status" value="2"/>
</dbReference>
<evidence type="ECO:0000256" key="4">
    <source>
        <dbReference type="ARBA" id="ARBA00022794"/>
    </source>
</evidence>
<name>A0A9W6YPE0_9STRA</name>
<evidence type="ECO:0000256" key="6">
    <source>
        <dbReference type="ARBA" id="ARBA00023212"/>
    </source>
</evidence>
<dbReference type="OrthoDB" id="10258914at2759"/>
<evidence type="ECO:0000256" key="3">
    <source>
        <dbReference type="ARBA" id="ARBA00022490"/>
    </source>
</evidence>
<feature type="compositionally biased region" description="Basic and acidic residues" evidence="11">
    <location>
        <begin position="575"/>
        <end position="596"/>
    </location>
</feature>
<evidence type="ECO:0000259" key="12">
    <source>
        <dbReference type="Pfam" id="PF10243"/>
    </source>
</evidence>
<dbReference type="InterPro" id="IPR040468">
    <property type="entry name" value="TRAF3IP1_N"/>
</dbReference>
<dbReference type="GO" id="GO:0070507">
    <property type="term" value="P:regulation of microtubule cytoskeleton organization"/>
    <property type="evidence" value="ECO:0007669"/>
    <property type="project" value="TreeGrafter"/>
</dbReference>
<evidence type="ECO:0000256" key="8">
    <source>
        <dbReference type="ARBA" id="ARBA00043971"/>
    </source>
</evidence>
<proteinExistence type="inferred from homology"/>
<dbReference type="AlphaFoldDB" id="A0A9W6YPE0"/>
<evidence type="ECO:0000256" key="11">
    <source>
        <dbReference type="SAM" id="MobiDB-lite"/>
    </source>
</evidence>
<keyword evidence="7" id="KW-0966">Cell projection</keyword>
<evidence type="ECO:0000256" key="10">
    <source>
        <dbReference type="SAM" id="Coils"/>
    </source>
</evidence>
<dbReference type="GO" id="GO:0048731">
    <property type="term" value="P:system development"/>
    <property type="evidence" value="ECO:0007669"/>
    <property type="project" value="UniProtKB-ARBA"/>
</dbReference>
<dbReference type="InterPro" id="IPR042576">
    <property type="entry name" value="TRAF3IP1_N_sf"/>
</dbReference>
<dbReference type="Gene3D" id="1.10.418.50">
    <property type="entry name" value="Microtubule-binding protein MIP-T3"/>
    <property type="match status" value="2"/>
</dbReference>
<evidence type="ECO:0000313" key="14">
    <source>
        <dbReference type="EMBL" id="GMG17580.1"/>
    </source>
</evidence>
<evidence type="ECO:0000256" key="2">
    <source>
        <dbReference type="ARBA" id="ARBA00004430"/>
    </source>
</evidence>
<reference evidence="14" key="1">
    <citation type="submission" date="2023-04" db="EMBL/GenBank/DDBJ databases">
        <title>Phytophthora fragariaefolia NBRC 109709.</title>
        <authorList>
            <person name="Ichikawa N."/>
            <person name="Sato H."/>
            <person name="Tonouchi N."/>
        </authorList>
    </citation>
    <scope>NUCLEOTIDE SEQUENCE</scope>
    <source>
        <strain evidence="14">NBRC 109709</strain>
    </source>
</reference>
<feature type="domain" description="TRAF3-interacting protein 1 N-terminal" evidence="12">
    <location>
        <begin position="9"/>
        <end position="119"/>
    </location>
</feature>
<keyword evidence="6" id="KW-0206">Cytoskeleton</keyword>
<dbReference type="GO" id="GO:0060271">
    <property type="term" value="P:cilium assembly"/>
    <property type="evidence" value="ECO:0007669"/>
    <property type="project" value="TreeGrafter"/>
</dbReference>
<feature type="compositionally biased region" description="Low complexity" evidence="11">
    <location>
        <begin position="598"/>
        <end position="610"/>
    </location>
</feature>
<feature type="domain" description="TRAF3-interacting protein 1 C-terminal" evidence="13">
    <location>
        <begin position="568"/>
        <end position="741"/>
    </location>
</feature>
<dbReference type="InterPro" id="IPR018799">
    <property type="entry name" value="TRAF3IP1"/>
</dbReference>
<evidence type="ECO:0000256" key="9">
    <source>
        <dbReference type="ARBA" id="ARBA00070492"/>
    </source>
</evidence>
<feature type="coiled-coil region" evidence="10">
    <location>
        <begin position="660"/>
        <end position="726"/>
    </location>
</feature>
<keyword evidence="4" id="KW-0970">Cilium biogenesis/degradation</keyword>
<feature type="region of interest" description="Disordered" evidence="11">
    <location>
        <begin position="145"/>
        <end position="240"/>
    </location>
</feature>
<feature type="compositionally biased region" description="Low complexity" evidence="11">
    <location>
        <begin position="145"/>
        <end position="163"/>
    </location>
</feature>
<dbReference type="Proteomes" id="UP001165121">
    <property type="component" value="Unassembled WGS sequence"/>
</dbReference>
<dbReference type="FunFam" id="1.10.418.50:FF:000001">
    <property type="entry name" value="TRAF3-interacting protein 1 isoform X1"/>
    <property type="match status" value="2"/>
</dbReference>
<dbReference type="PANTHER" id="PTHR31363:SF0">
    <property type="entry name" value="TRAF3-INTERACTING PROTEIN 1"/>
    <property type="match status" value="1"/>
</dbReference>
<dbReference type="GO" id="GO:0030992">
    <property type="term" value="C:intraciliary transport particle B"/>
    <property type="evidence" value="ECO:0007669"/>
    <property type="project" value="TreeGrafter"/>
</dbReference>
<evidence type="ECO:0000256" key="5">
    <source>
        <dbReference type="ARBA" id="ARBA00023054"/>
    </source>
</evidence>
<feature type="compositionally biased region" description="Low complexity" evidence="11">
    <location>
        <begin position="484"/>
        <end position="500"/>
    </location>
</feature>
<feature type="compositionally biased region" description="Low complexity" evidence="11">
    <location>
        <begin position="186"/>
        <end position="196"/>
    </location>
</feature>
<dbReference type="InterPro" id="IPR041476">
    <property type="entry name" value="TRAF3IP1_C"/>
</dbReference>